<keyword evidence="2" id="KW-0472">Membrane</keyword>
<feature type="transmembrane region" description="Helical" evidence="2">
    <location>
        <begin position="50"/>
        <end position="69"/>
    </location>
</feature>
<dbReference type="EMBL" id="JBHSAY010000005">
    <property type="protein sequence ID" value="MFC4130928.1"/>
    <property type="molecule type" value="Genomic_DNA"/>
</dbReference>
<comment type="caution">
    <text evidence="3">The sequence shown here is derived from an EMBL/GenBank/DDBJ whole genome shotgun (WGS) entry which is preliminary data.</text>
</comment>
<feature type="transmembrane region" description="Helical" evidence="2">
    <location>
        <begin position="25"/>
        <end position="44"/>
    </location>
</feature>
<protein>
    <submittedName>
        <fullName evidence="3">Uncharacterized protein</fullName>
    </submittedName>
</protein>
<feature type="transmembrane region" description="Helical" evidence="2">
    <location>
        <begin position="98"/>
        <end position="117"/>
    </location>
</feature>
<reference evidence="4" key="1">
    <citation type="journal article" date="2019" name="Int. J. Syst. Evol. Microbiol.">
        <title>The Global Catalogue of Microorganisms (GCM) 10K type strain sequencing project: providing services to taxonomists for standard genome sequencing and annotation.</title>
        <authorList>
            <consortium name="The Broad Institute Genomics Platform"/>
            <consortium name="The Broad Institute Genome Sequencing Center for Infectious Disease"/>
            <person name="Wu L."/>
            <person name="Ma J."/>
        </authorList>
    </citation>
    <scope>NUCLEOTIDE SEQUENCE [LARGE SCALE GENOMIC DNA]</scope>
    <source>
        <strain evidence="4">CGMCC 4.7289</strain>
    </source>
</reference>
<proteinExistence type="predicted"/>
<evidence type="ECO:0000313" key="4">
    <source>
        <dbReference type="Proteomes" id="UP001595816"/>
    </source>
</evidence>
<keyword evidence="2" id="KW-1133">Transmembrane helix</keyword>
<feature type="region of interest" description="Disordered" evidence="1">
    <location>
        <begin position="156"/>
        <end position="182"/>
    </location>
</feature>
<dbReference type="RefSeq" id="WP_253756926.1">
    <property type="nucleotide sequence ID" value="NZ_JAMZDZ010000001.1"/>
</dbReference>
<feature type="compositionally biased region" description="Pro residues" evidence="1">
    <location>
        <begin position="171"/>
        <end position="182"/>
    </location>
</feature>
<dbReference type="Proteomes" id="UP001595816">
    <property type="component" value="Unassembled WGS sequence"/>
</dbReference>
<sequence>MGRIEKKLSDSTTKYYWYPGEKQEWIRAAVAVGVGAAVAALLMLMTHNSVAAVVVGTSATLAMAGFNFGRRDSKALAGFLGMADKAARRAAIGHTGRAAWRGLVMGVGSAAAAVLVINLSPEGWLYDWLLPVVPAVVCAIARQIGLVWEKLGTTVSTKGPAAEPAKAEPAKAPPPKAVPSDG</sequence>
<keyword evidence="2" id="KW-0812">Transmembrane</keyword>
<keyword evidence="4" id="KW-1185">Reference proteome</keyword>
<feature type="transmembrane region" description="Helical" evidence="2">
    <location>
        <begin position="123"/>
        <end position="141"/>
    </location>
</feature>
<evidence type="ECO:0000256" key="1">
    <source>
        <dbReference type="SAM" id="MobiDB-lite"/>
    </source>
</evidence>
<evidence type="ECO:0000313" key="3">
    <source>
        <dbReference type="EMBL" id="MFC4130928.1"/>
    </source>
</evidence>
<name>A0ABV8LKA5_9ACTN</name>
<gene>
    <name evidence="3" type="ORF">ACFOZ4_09975</name>
</gene>
<accession>A0ABV8LKA5</accession>
<evidence type="ECO:0000256" key="2">
    <source>
        <dbReference type="SAM" id="Phobius"/>
    </source>
</evidence>
<organism evidence="3 4">
    <name type="scientific">Hamadaea flava</name>
    <dbReference type="NCBI Taxonomy" id="1742688"/>
    <lineage>
        <taxon>Bacteria</taxon>
        <taxon>Bacillati</taxon>
        <taxon>Actinomycetota</taxon>
        <taxon>Actinomycetes</taxon>
        <taxon>Micromonosporales</taxon>
        <taxon>Micromonosporaceae</taxon>
        <taxon>Hamadaea</taxon>
    </lineage>
</organism>